<dbReference type="Pfam" id="PF05433">
    <property type="entry name" value="Rick_17kDa_Anti"/>
    <property type="match status" value="1"/>
</dbReference>
<comment type="similarity">
    <text evidence="2">Belongs to the rickettsiale 17 kDa surface antigen family.</text>
</comment>
<accession>A0ABY2QLI6</accession>
<organism evidence="8 9">
    <name type="scientific">Sphingomonas olei</name>
    <dbReference type="NCBI Taxonomy" id="1886787"/>
    <lineage>
        <taxon>Bacteria</taxon>
        <taxon>Pseudomonadati</taxon>
        <taxon>Pseudomonadota</taxon>
        <taxon>Alphaproteobacteria</taxon>
        <taxon>Sphingomonadales</taxon>
        <taxon>Sphingomonadaceae</taxon>
        <taxon>Sphingomonas</taxon>
    </lineage>
</organism>
<name>A0ABY2QLI6_9SPHN</name>
<feature type="domain" description="Glycine zipper 2TM" evidence="7">
    <location>
        <begin position="157"/>
        <end position="196"/>
    </location>
</feature>
<keyword evidence="9" id="KW-1185">Reference proteome</keyword>
<dbReference type="EMBL" id="SSTI01000002">
    <property type="protein sequence ID" value="THG41692.1"/>
    <property type="molecule type" value="Genomic_DNA"/>
</dbReference>
<gene>
    <name evidence="8" type="ORF">E5988_04130</name>
</gene>
<comment type="caution">
    <text evidence="8">The sequence shown here is derived from an EMBL/GenBank/DDBJ whole genome shotgun (WGS) entry which is preliminary data.</text>
</comment>
<dbReference type="Proteomes" id="UP000308038">
    <property type="component" value="Unassembled WGS sequence"/>
</dbReference>
<feature type="signal peptide" evidence="6">
    <location>
        <begin position="1"/>
        <end position="21"/>
    </location>
</feature>
<keyword evidence="6" id="KW-0732">Signal</keyword>
<evidence type="ECO:0000256" key="4">
    <source>
        <dbReference type="ARBA" id="ARBA00023288"/>
    </source>
</evidence>
<dbReference type="InterPro" id="IPR008816">
    <property type="entry name" value="Gly_zipper_2TM_dom"/>
</dbReference>
<evidence type="ECO:0000313" key="8">
    <source>
        <dbReference type="EMBL" id="THG41692.1"/>
    </source>
</evidence>
<evidence type="ECO:0000256" key="1">
    <source>
        <dbReference type="ARBA" id="ARBA00004459"/>
    </source>
</evidence>
<protein>
    <recommendedName>
        <fullName evidence="3">17 kDa surface antigen</fullName>
    </recommendedName>
</protein>
<keyword evidence="4" id="KW-0449">Lipoprotein</keyword>
<evidence type="ECO:0000256" key="6">
    <source>
        <dbReference type="SAM" id="SignalP"/>
    </source>
</evidence>
<reference evidence="8 9" key="1">
    <citation type="submission" date="2019-04" db="EMBL/GenBank/DDBJ databases">
        <title>Microbes associate with the intestines of laboratory mice.</title>
        <authorList>
            <person name="Navarre W."/>
            <person name="Wong E."/>
            <person name="Huang K.C."/>
            <person name="Tropini C."/>
            <person name="Ng K."/>
            <person name="Yu B."/>
        </authorList>
    </citation>
    <scope>NUCLEOTIDE SEQUENCE [LARGE SCALE GENOMIC DNA]</scope>
    <source>
        <strain evidence="8 9">NM83_B4-11</strain>
    </source>
</reference>
<feature type="region of interest" description="Disordered" evidence="5">
    <location>
        <begin position="18"/>
        <end position="96"/>
    </location>
</feature>
<comment type="subcellular location">
    <subcellularLocation>
        <location evidence="1">Cell outer membrane</location>
        <topology evidence="1">Lipid-anchor</topology>
    </subcellularLocation>
</comment>
<proteinExistence type="inferred from homology"/>
<feature type="compositionally biased region" description="Pro residues" evidence="5">
    <location>
        <begin position="24"/>
        <end position="53"/>
    </location>
</feature>
<feature type="compositionally biased region" description="Pro residues" evidence="5">
    <location>
        <begin position="62"/>
        <end position="92"/>
    </location>
</feature>
<evidence type="ECO:0000259" key="7">
    <source>
        <dbReference type="Pfam" id="PF05433"/>
    </source>
</evidence>
<evidence type="ECO:0000313" key="9">
    <source>
        <dbReference type="Proteomes" id="UP000308038"/>
    </source>
</evidence>
<feature type="chain" id="PRO_5045503300" description="17 kDa surface antigen" evidence="6">
    <location>
        <begin position="22"/>
        <end position="204"/>
    </location>
</feature>
<evidence type="ECO:0000256" key="5">
    <source>
        <dbReference type="SAM" id="MobiDB-lite"/>
    </source>
</evidence>
<evidence type="ECO:0000256" key="2">
    <source>
        <dbReference type="ARBA" id="ARBA00008681"/>
    </source>
</evidence>
<evidence type="ECO:0000256" key="3">
    <source>
        <dbReference type="ARBA" id="ARBA00015281"/>
    </source>
</evidence>
<sequence>MRLIVAGALIATTVLALPSQAQGPPGPPPGRPGGPGIRPPQGGPPPGPPPGNPWRPGGGPGARPPGMQPPGARPPGMQPPGARPRPPAPLPPGWGRNRNQWRRYDFDRPPPGQPWYYADHFYRDGRYYRPRRLGPYDRIYRGYNGRYYCRRSDGTTGLIIGGISGGILGGLLSNGDSSPLGALIGAGAGAALGTAIDQNQVICR</sequence>